<gene>
    <name evidence="7" type="ORF">DB891_10750</name>
</gene>
<keyword evidence="4 6" id="KW-0472">Membrane</keyword>
<dbReference type="GO" id="GO:0015499">
    <property type="term" value="F:formate transmembrane transporter activity"/>
    <property type="evidence" value="ECO:0007669"/>
    <property type="project" value="TreeGrafter"/>
</dbReference>
<evidence type="ECO:0000256" key="1">
    <source>
        <dbReference type="ARBA" id="ARBA00004141"/>
    </source>
</evidence>
<dbReference type="InterPro" id="IPR023271">
    <property type="entry name" value="Aquaporin-like"/>
</dbReference>
<keyword evidence="2 6" id="KW-0812">Transmembrane</keyword>
<evidence type="ECO:0000256" key="3">
    <source>
        <dbReference type="ARBA" id="ARBA00022989"/>
    </source>
</evidence>
<proteinExistence type="inferred from homology"/>
<keyword evidence="3 6" id="KW-1133">Transmembrane helix</keyword>
<dbReference type="PROSITE" id="PS01006">
    <property type="entry name" value="FORMATE_NITRITE_TP_2"/>
    <property type="match status" value="1"/>
</dbReference>
<name>A0A2U1JV42_9FLAO</name>
<dbReference type="RefSeq" id="WP_116763385.1">
    <property type="nucleotide sequence ID" value="NZ_QCZH01000011.1"/>
</dbReference>
<dbReference type="PROSITE" id="PS01005">
    <property type="entry name" value="FORMATE_NITRITE_TP_1"/>
    <property type="match status" value="1"/>
</dbReference>
<evidence type="ECO:0000313" key="7">
    <source>
        <dbReference type="EMBL" id="PWA08698.1"/>
    </source>
</evidence>
<protein>
    <submittedName>
        <fullName evidence="7">Formate transporter FocA</fullName>
    </submittedName>
</protein>
<evidence type="ECO:0000313" key="8">
    <source>
        <dbReference type="Proteomes" id="UP000245618"/>
    </source>
</evidence>
<dbReference type="PANTHER" id="PTHR30520">
    <property type="entry name" value="FORMATE TRANSPORTER-RELATED"/>
    <property type="match status" value="1"/>
</dbReference>
<organism evidence="7 8">
    <name type="scientific">Flavobacterium laiguense</name>
    <dbReference type="NCBI Taxonomy" id="2169409"/>
    <lineage>
        <taxon>Bacteria</taxon>
        <taxon>Pseudomonadati</taxon>
        <taxon>Bacteroidota</taxon>
        <taxon>Flavobacteriia</taxon>
        <taxon>Flavobacteriales</taxon>
        <taxon>Flavobacteriaceae</taxon>
        <taxon>Flavobacterium</taxon>
    </lineage>
</organism>
<reference evidence="7 8" key="1">
    <citation type="submission" date="2018-04" db="EMBL/GenBank/DDBJ databases">
        <title>Flavobacterium sp. nov., isolated from glacier ice.</title>
        <authorList>
            <person name="Liu Q."/>
            <person name="Xin Y.-H."/>
        </authorList>
    </citation>
    <scope>NUCLEOTIDE SEQUENCE [LARGE SCALE GENOMIC DNA]</scope>
    <source>
        <strain evidence="7 8">LB2P30</strain>
    </source>
</reference>
<feature type="transmembrane region" description="Helical" evidence="6">
    <location>
        <begin position="253"/>
        <end position="277"/>
    </location>
</feature>
<dbReference type="Gene3D" id="1.20.1080.10">
    <property type="entry name" value="Glycerol uptake facilitator protein"/>
    <property type="match status" value="1"/>
</dbReference>
<feature type="transmembrane region" description="Helical" evidence="6">
    <location>
        <begin position="111"/>
        <end position="132"/>
    </location>
</feature>
<evidence type="ECO:0000256" key="2">
    <source>
        <dbReference type="ARBA" id="ARBA00022692"/>
    </source>
</evidence>
<dbReference type="GO" id="GO:0005886">
    <property type="term" value="C:plasma membrane"/>
    <property type="evidence" value="ECO:0007669"/>
    <property type="project" value="TreeGrafter"/>
</dbReference>
<accession>A0A2U1JV42</accession>
<sequence length="282" mass="30763">MNVKNVDSLLPPEMALQAELIGVSKVNMSLSKTLVLAMLAGAFIAFGSIFFTTVTAGSTMSYGMTRLFGGFSFSLGLVLVIVGGAELFTGNNLVIMAWANKKISTSQIIRNWFLVYLGNMIGALFIAFLMFFSKQYSFASGSVGINALNIAKAKCELGFVQAIMLGILCNILVCLAVWLCFSSRSIAGKIASILFPITAFVTCGFEHSIANMYFIPEAILVLNHGDLKFLALVHQSTLNYESISWYNYLFNNLLPVTIGNIIGGAVLVGLVYWFVFLRRSEK</sequence>
<dbReference type="AlphaFoldDB" id="A0A2U1JV42"/>
<evidence type="ECO:0000256" key="4">
    <source>
        <dbReference type="ARBA" id="ARBA00023136"/>
    </source>
</evidence>
<keyword evidence="8" id="KW-1185">Reference proteome</keyword>
<dbReference type="NCBIfam" id="TIGR00790">
    <property type="entry name" value="fnt"/>
    <property type="match status" value="1"/>
</dbReference>
<feature type="transmembrane region" description="Helical" evidence="6">
    <location>
        <begin position="34"/>
        <end position="53"/>
    </location>
</feature>
<dbReference type="Proteomes" id="UP000245618">
    <property type="component" value="Unassembled WGS sequence"/>
</dbReference>
<dbReference type="InterPro" id="IPR024002">
    <property type="entry name" value="For/NO2_transpt_CS"/>
</dbReference>
<feature type="transmembrane region" description="Helical" evidence="6">
    <location>
        <begin position="193"/>
        <end position="215"/>
    </location>
</feature>
<dbReference type="Pfam" id="PF01226">
    <property type="entry name" value="Form_Nir_trans"/>
    <property type="match status" value="1"/>
</dbReference>
<dbReference type="InterPro" id="IPR000292">
    <property type="entry name" value="For/NO2_transpt"/>
</dbReference>
<feature type="transmembrane region" description="Helical" evidence="6">
    <location>
        <begin position="159"/>
        <end position="181"/>
    </location>
</feature>
<evidence type="ECO:0000256" key="6">
    <source>
        <dbReference type="SAM" id="Phobius"/>
    </source>
</evidence>
<comment type="caution">
    <text evidence="7">The sequence shown here is derived from an EMBL/GenBank/DDBJ whole genome shotgun (WGS) entry which is preliminary data.</text>
</comment>
<evidence type="ECO:0000256" key="5">
    <source>
        <dbReference type="ARBA" id="ARBA00049660"/>
    </source>
</evidence>
<dbReference type="OrthoDB" id="9786493at2"/>
<feature type="transmembrane region" description="Helical" evidence="6">
    <location>
        <begin position="73"/>
        <end position="99"/>
    </location>
</feature>
<dbReference type="PANTHER" id="PTHR30520:SF6">
    <property type="entry name" value="FORMATE_NITRATE FAMILY TRANSPORTER (EUROFUNG)"/>
    <property type="match status" value="1"/>
</dbReference>
<comment type="similarity">
    <text evidence="5">Belongs to the FNT transporter (TC 1.A.16) family.</text>
</comment>
<comment type="subcellular location">
    <subcellularLocation>
        <location evidence="1">Membrane</location>
        <topology evidence="1">Multi-pass membrane protein</topology>
    </subcellularLocation>
</comment>
<dbReference type="EMBL" id="QCZH01000011">
    <property type="protein sequence ID" value="PWA08698.1"/>
    <property type="molecule type" value="Genomic_DNA"/>
</dbReference>